<organism evidence="13 15">
    <name type="scientific">Colwellia hornerae</name>
    <dbReference type="NCBI Taxonomy" id="89402"/>
    <lineage>
        <taxon>Bacteria</taxon>
        <taxon>Pseudomonadati</taxon>
        <taxon>Pseudomonadota</taxon>
        <taxon>Gammaproteobacteria</taxon>
        <taxon>Alteromonadales</taxon>
        <taxon>Colwelliaceae</taxon>
        <taxon>Colwellia</taxon>
    </lineage>
</organism>
<reference evidence="13 15" key="1">
    <citation type="submission" date="2019-07" db="EMBL/GenBank/DDBJ databases">
        <title>Genomes of sea-ice associated Colwellia species.</title>
        <authorList>
            <person name="Bowman J.P."/>
        </authorList>
    </citation>
    <scope>NUCLEOTIDE SEQUENCE [LARGE SCALE GENOMIC DNA]</scope>
    <source>
        <strain evidence="12 14">ACAM 607</strain>
        <strain evidence="13 15">IC036</strain>
    </source>
</reference>
<evidence type="ECO:0000256" key="8">
    <source>
        <dbReference type="ARBA" id="ARBA00022989"/>
    </source>
</evidence>
<proteinExistence type="inferred from homology"/>
<evidence type="ECO:0000313" key="12">
    <source>
        <dbReference type="EMBL" id="TWX61235.1"/>
    </source>
</evidence>
<feature type="domain" description="Type II secretion system protein GspC N-terminal" evidence="11">
    <location>
        <begin position="29"/>
        <end position="168"/>
    </location>
</feature>
<evidence type="ECO:0000256" key="5">
    <source>
        <dbReference type="ARBA" id="ARBA00022519"/>
    </source>
</evidence>
<evidence type="ECO:0000313" key="13">
    <source>
        <dbReference type="EMBL" id="TWX67718.1"/>
    </source>
</evidence>
<gene>
    <name evidence="13" type="primary">gspC</name>
    <name evidence="12" type="ORF">ESZ26_05715</name>
    <name evidence="13" type="ORF">ESZ27_08325</name>
</gene>
<keyword evidence="9 10" id="KW-0472">Membrane</keyword>
<dbReference type="Proteomes" id="UP000321525">
    <property type="component" value="Unassembled WGS sequence"/>
</dbReference>
<sequence>MQLPSNFSSVVDFSSQLPQQKIAKVISVFLLAYIAYVFAQLTWLVAPSGQYHTSSNVTVKVATQNTKKAAISLTNLKTLNLFGLYTDSIDAVETVEVESAPETQLRLTLTGAVASDDKTTSAAVIENSGKQDTYSPGETITGTRAVLDRVFRDRVLLKHAGKLETLMLDGFDYNEKTQQNVTRKTAISPAKVREINNRLTSPNVIDQRTNKMLSKSAESFKDEINTDPSKITDYLKISPKRKSGKIVGYRLMPGKNAGFFQNSGLKSGDVAIQMNGYDLTVPSEAAQALAALKQDKEVSLLIDRNGELNEILFSIGS</sequence>
<evidence type="ECO:0000313" key="14">
    <source>
        <dbReference type="Proteomes" id="UP000321525"/>
    </source>
</evidence>
<comment type="caution">
    <text evidence="13">The sequence shown here is derived from an EMBL/GenBank/DDBJ whole genome shotgun (WGS) entry which is preliminary data.</text>
</comment>
<evidence type="ECO:0000256" key="6">
    <source>
        <dbReference type="ARBA" id="ARBA00022692"/>
    </source>
</evidence>
<dbReference type="RefSeq" id="WP_146798789.1">
    <property type="nucleotide sequence ID" value="NZ_VOLP01000007.1"/>
</dbReference>
<dbReference type="SUPFAM" id="SSF50156">
    <property type="entry name" value="PDZ domain-like"/>
    <property type="match status" value="1"/>
</dbReference>
<dbReference type="GO" id="GO:0015628">
    <property type="term" value="P:protein secretion by the type II secretion system"/>
    <property type="evidence" value="ECO:0007669"/>
    <property type="project" value="InterPro"/>
</dbReference>
<dbReference type="GO" id="GO:0005886">
    <property type="term" value="C:plasma membrane"/>
    <property type="evidence" value="ECO:0007669"/>
    <property type="project" value="UniProtKB-SubCell"/>
</dbReference>
<dbReference type="InterPro" id="IPR036034">
    <property type="entry name" value="PDZ_sf"/>
</dbReference>
<comment type="subcellular location">
    <subcellularLocation>
        <location evidence="1">Cell inner membrane</location>
    </subcellularLocation>
</comment>
<accession>A0A5C6QFZ7</accession>
<dbReference type="GO" id="GO:0015627">
    <property type="term" value="C:type II protein secretion system complex"/>
    <property type="evidence" value="ECO:0007669"/>
    <property type="project" value="InterPro"/>
</dbReference>
<feature type="transmembrane region" description="Helical" evidence="10">
    <location>
        <begin position="25"/>
        <end position="46"/>
    </location>
</feature>
<evidence type="ECO:0000259" key="11">
    <source>
        <dbReference type="Pfam" id="PF11356"/>
    </source>
</evidence>
<evidence type="ECO:0000256" key="1">
    <source>
        <dbReference type="ARBA" id="ARBA00004533"/>
    </source>
</evidence>
<evidence type="ECO:0000256" key="10">
    <source>
        <dbReference type="SAM" id="Phobius"/>
    </source>
</evidence>
<dbReference type="Gene3D" id="2.30.42.10">
    <property type="match status" value="1"/>
</dbReference>
<evidence type="ECO:0000256" key="7">
    <source>
        <dbReference type="ARBA" id="ARBA00022927"/>
    </source>
</evidence>
<comment type="similarity">
    <text evidence="2">Belongs to the GSP C family.</text>
</comment>
<dbReference type="AlphaFoldDB" id="A0A5C6QFZ7"/>
<dbReference type="Proteomes" id="UP000321917">
    <property type="component" value="Unassembled WGS sequence"/>
</dbReference>
<dbReference type="OrthoDB" id="1491375at2"/>
<evidence type="ECO:0000256" key="3">
    <source>
        <dbReference type="ARBA" id="ARBA00022448"/>
    </source>
</evidence>
<keyword evidence="6 10" id="KW-0812">Transmembrane</keyword>
<keyword evidence="8 10" id="KW-1133">Transmembrane helix</keyword>
<dbReference type="EMBL" id="VOLR01000006">
    <property type="protein sequence ID" value="TWX61235.1"/>
    <property type="molecule type" value="Genomic_DNA"/>
</dbReference>
<dbReference type="Gene3D" id="2.30.30.830">
    <property type="match status" value="1"/>
</dbReference>
<keyword evidence="14" id="KW-1185">Reference proteome</keyword>
<dbReference type="Pfam" id="PF11356">
    <property type="entry name" value="T2SSC"/>
    <property type="match status" value="1"/>
</dbReference>
<dbReference type="EMBL" id="VOLQ01000012">
    <property type="protein sequence ID" value="TWX67718.1"/>
    <property type="molecule type" value="Genomic_DNA"/>
</dbReference>
<evidence type="ECO:0000313" key="15">
    <source>
        <dbReference type="Proteomes" id="UP000321917"/>
    </source>
</evidence>
<keyword evidence="7" id="KW-0653">Protein transport</keyword>
<dbReference type="InterPro" id="IPR001639">
    <property type="entry name" value="T2SS_protein-GspC"/>
</dbReference>
<dbReference type="InterPro" id="IPR024961">
    <property type="entry name" value="T2SS_GspC_N"/>
</dbReference>
<name>A0A5C6QFZ7_9GAMM</name>
<evidence type="ECO:0000256" key="9">
    <source>
        <dbReference type="ARBA" id="ARBA00023136"/>
    </source>
</evidence>
<protein>
    <submittedName>
        <fullName evidence="13">Type II secretion system protein GspC</fullName>
    </submittedName>
</protein>
<keyword evidence="4" id="KW-1003">Cell membrane</keyword>
<keyword evidence="3" id="KW-0813">Transport</keyword>
<evidence type="ECO:0000256" key="4">
    <source>
        <dbReference type="ARBA" id="ARBA00022475"/>
    </source>
</evidence>
<evidence type="ECO:0000256" key="2">
    <source>
        <dbReference type="ARBA" id="ARBA00007986"/>
    </source>
</evidence>
<keyword evidence="5" id="KW-0997">Cell inner membrane</keyword>
<dbReference type="NCBIfam" id="TIGR01713">
    <property type="entry name" value="typeII_sec_gspC"/>
    <property type="match status" value="1"/>
</dbReference>